<dbReference type="RefSeq" id="WP_378988488.1">
    <property type="nucleotide sequence ID" value="NZ_JBHSBW010000016.1"/>
</dbReference>
<accession>A0ABV8PDE6</accession>
<gene>
    <name evidence="1" type="ORF">ACFOWA_19335</name>
</gene>
<organism evidence="1 2">
    <name type="scientific">Pedobacter lithocola</name>
    <dbReference type="NCBI Taxonomy" id="1908239"/>
    <lineage>
        <taxon>Bacteria</taxon>
        <taxon>Pseudomonadati</taxon>
        <taxon>Bacteroidota</taxon>
        <taxon>Sphingobacteriia</taxon>
        <taxon>Sphingobacteriales</taxon>
        <taxon>Sphingobacteriaceae</taxon>
        <taxon>Pedobacter</taxon>
    </lineage>
</organism>
<name>A0ABV8PDE6_9SPHI</name>
<keyword evidence="2" id="KW-1185">Reference proteome</keyword>
<dbReference type="Proteomes" id="UP001595789">
    <property type="component" value="Unassembled WGS sequence"/>
</dbReference>
<protein>
    <submittedName>
        <fullName evidence="1">Uncharacterized protein</fullName>
    </submittedName>
</protein>
<proteinExistence type="predicted"/>
<reference evidence="2" key="1">
    <citation type="journal article" date="2019" name="Int. J. Syst. Evol. Microbiol.">
        <title>The Global Catalogue of Microorganisms (GCM) 10K type strain sequencing project: providing services to taxonomists for standard genome sequencing and annotation.</title>
        <authorList>
            <consortium name="The Broad Institute Genomics Platform"/>
            <consortium name="The Broad Institute Genome Sequencing Center for Infectious Disease"/>
            <person name="Wu L."/>
            <person name="Ma J."/>
        </authorList>
    </citation>
    <scope>NUCLEOTIDE SEQUENCE [LARGE SCALE GENOMIC DNA]</scope>
    <source>
        <strain evidence="2">CCM 8691</strain>
    </source>
</reference>
<dbReference type="EMBL" id="JBHSBW010000016">
    <property type="protein sequence ID" value="MFC4213354.1"/>
    <property type="molecule type" value="Genomic_DNA"/>
</dbReference>
<evidence type="ECO:0000313" key="2">
    <source>
        <dbReference type="Proteomes" id="UP001595789"/>
    </source>
</evidence>
<comment type="caution">
    <text evidence="1">The sequence shown here is derived from an EMBL/GenBank/DDBJ whole genome shotgun (WGS) entry which is preliminary data.</text>
</comment>
<sequence length="427" mass="51105">MNNTRNPIPNSRLFKLPFIEGTLKLTFETLNSYSLFRFTKGLTRIVRKISYQNEWLTIGIKINDEKEEKVYLKVTKKELLVSCSVDTDENYLSQYAYLVLDKLMHINDYCDFERYYWPDFFTSKNGGSKYLSIINDRNGLDITFKPAYAFFFKPGQELRIPMIEKKINRPQMIFMDKAFVVKQQLNGIGFCFADTFQKSWHSNHNPFLIPYSGILTQNNNAIKTFTSFVTSESNEAFQNFSPMQIELYKVCRKMELLAPILKPNYNCTKEQIASIDKLNYQRSKDLFTLWQDAFPYLIHQPFTHHYFTYGLRNIRQKPRKMDMKSCTFSYEIPKIIFLWKDKGEYYELDFRFKIDKQLFKPSEKNTAFFINEENNPTKFYLFESFSHCQLTLFFVERRFRILILKAHYGDFKDYLESLRAIYEVRDL</sequence>
<evidence type="ECO:0000313" key="1">
    <source>
        <dbReference type="EMBL" id="MFC4213354.1"/>
    </source>
</evidence>